<evidence type="ECO:0000259" key="8">
    <source>
        <dbReference type="SMART" id="SM00881"/>
    </source>
</evidence>
<keyword evidence="5 7" id="KW-0238">DNA-binding</keyword>
<dbReference type="InterPro" id="IPR036291">
    <property type="entry name" value="NAD(P)-bd_dom_sf"/>
</dbReference>
<name>A0ABV5Z474_9STAP</name>
<keyword evidence="3 7" id="KW-0805">Transcription regulation</keyword>
<evidence type="ECO:0000256" key="7">
    <source>
        <dbReference type="HAMAP-Rule" id="MF_01131"/>
    </source>
</evidence>
<dbReference type="InterPro" id="IPR036388">
    <property type="entry name" value="WH-like_DNA-bd_sf"/>
</dbReference>
<dbReference type="SMART" id="SM00881">
    <property type="entry name" value="CoA_binding"/>
    <property type="match status" value="1"/>
</dbReference>
<protein>
    <recommendedName>
        <fullName evidence="7">Redox-sensing transcriptional repressor Rex</fullName>
    </recommendedName>
</protein>
<dbReference type="NCBIfam" id="NF003989">
    <property type="entry name" value="PRK05472.1-3"/>
    <property type="match status" value="1"/>
</dbReference>
<dbReference type="Pfam" id="PF06971">
    <property type="entry name" value="Put_DNA-bind_N"/>
    <property type="match status" value="1"/>
</dbReference>
<dbReference type="EMBL" id="JBHMAH010000020">
    <property type="protein sequence ID" value="MFB9860907.1"/>
    <property type="molecule type" value="Genomic_DNA"/>
</dbReference>
<sequence>MNNKKKIPNATMKRLPLYYRFFKNSEKSGVDRVSSREISEALDIDSATIRRDFSYFGELGRKGYGYNVKSLLKFFMEHIQGNQKRNVAIIGAGNLGSALLNYKFSNINDRMNIVAAFDNNSSIVGTTINDTTVHHSDEIEKMAEDHGIDVAILTLPAEVSQEMAERLEAAGIKGILNFTPMRLDVSDGIYVHNIDLSVELQALFFYMKHI</sequence>
<keyword evidence="1 7" id="KW-0963">Cytoplasm</keyword>
<accession>A0ABV5Z474</accession>
<evidence type="ECO:0000256" key="2">
    <source>
        <dbReference type="ARBA" id="ARBA00022491"/>
    </source>
</evidence>
<comment type="subunit">
    <text evidence="7">Homodimer.</text>
</comment>
<dbReference type="NCBIfam" id="NF003995">
    <property type="entry name" value="PRK05472.2-4"/>
    <property type="match status" value="1"/>
</dbReference>
<evidence type="ECO:0000256" key="5">
    <source>
        <dbReference type="ARBA" id="ARBA00023125"/>
    </source>
</evidence>
<dbReference type="NCBIfam" id="NF003991">
    <property type="entry name" value="PRK05472.1-5"/>
    <property type="match status" value="1"/>
</dbReference>
<dbReference type="Gene3D" id="3.40.50.720">
    <property type="entry name" value="NAD(P)-binding Rossmann-like Domain"/>
    <property type="match status" value="1"/>
</dbReference>
<dbReference type="RefSeq" id="WP_380570475.1">
    <property type="nucleotide sequence ID" value="NZ_JBHMAH010000020.1"/>
</dbReference>
<keyword evidence="6 7" id="KW-0804">Transcription</keyword>
<evidence type="ECO:0000313" key="9">
    <source>
        <dbReference type="EMBL" id="MFB9860907.1"/>
    </source>
</evidence>
<comment type="similarity">
    <text evidence="7">Belongs to the transcriptional regulatory Rex family.</text>
</comment>
<evidence type="ECO:0000256" key="3">
    <source>
        <dbReference type="ARBA" id="ARBA00023015"/>
    </source>
</evidence>
<dbReference type="SUPFAM" id="SSF51735">
    <property type="entry name" value="NAD(P)-binding Rossmann-fold domains"/>
    <property type="match status" value="1"/>
</dbReference>
<dbReference type="Proteomes" id="UP001589740">
    <property type="component" value="Unassembled WGS sequence"/>
</dbReference>
<dbReference type="InterPro" id="IPR036390">
    <property type="entry name" value="WH_DNA-bd_sf"/>
</dbReference>
<dbReference type="Gene3D" id="1.10.10.10">
    <property type="entry name" value="Winged helix-like DNA-binding domain superfamily/Winged helix DNA-binding domain"/>
    <property type="match status" value="1"/>
</dbReference>
<evidence type="ECO:0000256" key="4">
    <source>
        <dbReference type="ARBA" id="ARBA00023027"/>
    </source>
</evidence>
<organism evidence="9 10">
    <name type="scientific">Salinicoccus siamensis</name>
    <dbReference type="NCBI Taxonomy" id="381830"/>
    <lineage>
        <taxon>Bacteria</taxon>
        <taxon>Bacillati</taxon>
        <taxon>Bacillota</taxon>
        <taxon>Bacilli</taxon>
        <taxon>Bacillales</taxon>
        <taxon>Staphylococcaceae</taxon>
        <taxon>Salinicoccus</taxon>
    </lineage>
</organism>
<dbReference type="HAMAP" id="MF_01131">
    <property type="entry name" value="Rex"/>
    <property type="match status" value="1"/>
</dbReference>
<dbReference type="PANTHER" id="PTHR35786:SF1">
    <property type="entry name" value="REDOX-SENSING TRANSCRIPTIONAL REPRESSOR REX 1"/>
    <property type="match status" value="1"/>
</dbReference>
<feature type="domain" description="CoA-binding" evidence="8">
    <location>
        <begin position="81"/>
        <end position="182"/>
    </location>
</feature>
<keyword evidence="4 7" id="KW-0520">NAD</keyword>
<comment type="caution">
    <text evidence="9">The sequence shown here is derived from an EMBL/GenBank/DDBJ whole genome shotgun (WGS) entry which is preliminary data.</text>
</comment>
<comment type="subcellular location">
    <subcellularLocation>
        <location evidence="7">Cytoplasm</location>
    </subcellularLocation>
</comment>
<dbReference type="InterPro" id="IPR003781">
    <property type="entry name" value="CoA-bd"/>
</dbReference>
<proteinExistence type="inferred from homology"/>
<dbReference type="NCBIfam" id="NF003996">
    <property type="entry name" value="PRK05472.2-5"/>
    <property type="match status" value="1"/>
</dbReference>
<dbReference type="PANTHER" id="PTHR35786">
    <property type="entry name" value="REDOX-SENSING TRANSCRIPTIONAL REPRESSOR REX"/>
    <property type="match status" value="1"/>
</dbReference>
<keyword evidence="2 7" id="KW-0678">Repressor</keyword>
<dbReference type="InterPro" id="IPR058203">
    <property type="entry name" value="Rex_bacilli-type"/>
</dbReference>
<keyword evidence="10" id="KW-1185">Reference proteome</keyword>
<feature type="DNA-binding region" description="H-T-H motif" evidence="7">
    <location>
        <begin position="17"/>
        <end position="56"/>
    </location>
</feature>
<dbReference type="InterPro" id="IPR009718">
    <property type="entry name" value="Rex_DNA-bd_C_dom"/>
</dbReference>
<dbReference type="NCBIfam" id="NF003994">
    <property type="entry name" value="PRK05472.2-3"/>
    <property type="match status" value="1"/>
</dbReference>
<dbReference type="InterPro" id="IPR022876">
    <property type="entry name" value="Tscrpt_rep_Rex"/>
</dbReference>
<gene>
    <name evidence="7" type="primary">rex</name>
    <name evidence="9" type="ORF">ACFFLE_07260</name>
</gene>
<evidence type="ECO:0000313" key="10">
    <source>
        <dbReference type="Proteomes" id="UP001589740"/>
    </source>
</evidence>
<dbReference type="Pfam" id="PF02629">
    <property type="entry name" value="CoA_binding"/>
    <property type="match status" value="1"/>
</dbReference>
<dbReference type="SUPFAM" id="SSF46785">
    <property type="entry name" value="Winged helix' DNA-binding domain"/>
    <property type="match status" value="1"/>
</dbReference>
<comment type="function">
    <text evidence="7">Modulates transcription in response to changes in cellular NADH/NAD(+) redox state.</text>
</comment>
<reference evidence="9 10" key="1">
    <citation type="submission" date="2024-09" db="EMBL/GenBank/DDBJ databases">
        <authorList>
            <person name="Sun Q."/>
            <person name="Mori K."/>
        </authorList>
    </citation>
    <scope>NUCLEOTIDE SEQUENCE [LARGE SCALE GENOMIC DNA]</scope>
    <source>
        <strain evidence="9 10">JCM 12822</strain>
    </source>
</reference>
<evidence type="ECO:0000256" key="1">
    <source>
        <dbReference type="ARBA" id="ARBA00022490"/>
    </source>
</evidence>
<evidence type="ECO:0000256" key="6">
    <source>
        <dbReference type="ARBA" id="ARBA00023163"/>
    </source>
</evidence>
<feature type="binding site" evidence="7">
    <location>
        <begin position="91"/>
        <end position="96"/>
    </location>
    <ligand>
        <name>NAD(+)</name>
        <dbReference type="ChEBI" id="CHEBI:57540"/>
    </ligand>
</feature>